<keyword evidence="2" id="KW-0547">Nucleotide-binding</keyword>
<proteinExistence type="inferred from homology"/>
<evidence type="ECO:0000256" key="1">
    <source>
        <dbReference type="ARBA" id="ARBA00008708"/>
    </source>
</evidence>
<comment type="similarity">
    <text evidence="1">Belongs to the helicase family.</text>
</comment>
<dbReference type="RefSeq" id="XP_023598622.1">
    <property type="nucleotide sequence ID" value="XM_023742854.1"/>
</dbReference>
<dbReference type="GO" id="GO:0005524">
    <property type="term" value="F:ATP binding"/>
    <property type="evidence" value="ECO:0007669"/>
    <property type="project" value="UniProtKB-KW"/>
</dbReference>
<dbReference type="InterPro" id="IPR001650">
    <property type="entry name" value="Helicase_C-like"/>
</dbReference>
<feature type="region of interest" description="Disordered" evidence="6">
    <location>
        <begin position="575"/>
        <end position="604"/>
    </location>
</feature>
<dbReference type="InterPro" id="IPR027417">
    <property type="entry name" value="P-loop_NTPase"/>
</dbReference>
<evidence type="ECO:0000256" key="6">
    <source>
        <dbReference type="SAM" id="MobiDB-lite"/>
    </source>
</evidence>
<evidence type="ECO:0000313" key="9">
    <source>
        <dbReference type="Proteomes" id="UP000248480"/>
    </source>
</evidence>
<dbReference type="PROSITE" id="PS51194">
    <property type="entry name" value="HELICASE_CTER"/>
    <property type="match status" value="1"/>
</dbReference>
<evidence type="ECO:0000313" key="12">
    <source>
        <dbReference type="RefSeq" id="XP_023598623.1"/>
    </source>
</evidence>
<dbReference type="Gene3D" id="3.40.50.300">
    <property type="entry name" value="P-loop containing nucleotide triphosphate hydrolases"/>
    <property type="match status" value="2"/>
</dbReference>
<dbReference type="GO" id="GO:0003725">
    <property type="term" value="F:double-stranded RNA binding"/>
    <property type="evidence" value="ECO:0007669"/>
    <property type="project" value="TreeGrafter"/>
</dbReference>
<feature type="domain" description="Helicase ATP-binding" evidence="7">
    <location>
        <begin position="785"/>
        <end position="952"/>
    </location>
</feature>
<dbReference type="GeneID" id="101359853"/>
<dbReference type="SUPFAM" id="SSF52540">
    <property type="entry name" value="P-loop containing nucleoside triphosphate hydrolases"/>
    <property type="match status" value="1"/>
</dbReference>
<keyword evidence="5" id="KW-0067">ATP-binding</keyword>
<evidence type="ECO:0000256" key="4">
    <source>
        <dbReference type="ARBA" id="ARBA00022806"/>
    </source>
</evidence>
<evidence type="ECO:0000313" key="11">
    <source>
        <dbReference type="RefSeq" id="XP_023598622.1"/>
    </source>
</evidence>
<evidence type="ECO:0000313" key="10">
    <source>
        <dbReference type="RefSeq" id="XP_023598621.1"/>
    </source>
</evidence>
<dbReference type="Pfam" id="PF00271">
    <property type="entry name" value="Helicase_C"/>
    <property type="match status" value="1"/>
</dbReference>
<dbReference type="RefSeq" id="XP_023598625.1">
    <property type="nucleotide sequence ID" value="XM_023742857.1"/>
</dbReference>
<dbReference type="RefSeq" id="XP_023598621.1">
    <property type="nucleotide sequence ID" value="XM_023742853.1"/>
</dbReference>
<dbReference type="STRING" id="127582.A0A2Y9RVI9"/>
<accession>A0A2Y9RVI9</accession>
<evidence type="ECO:0000256" key="2">
    <source>
        <dbReference type="ARBA" id="ARBA00022741"/>
    </source>
</evidence>
<dbReference type="GO" id="GO:0051607">
    <property type="term" value="P:defense response to virus"/>
    <property type="evidence" value="ECO:0007669"/>
    <property type="project" value="TreeGrafter"/>
</dbReference>
<evidence type="ECO:0000256" key="3">
    <source>
        <dbReference type="ARBA" id="ARBA00022801"/>
    </source>
</evidence>
<dbReference type="SMART" id="SM00490">
    <property type="entry name" value="HELICc"/>
    <property type="match status" value="1"/>
</dbReference>
<dbReference type="CDD" id="cd18025">
    <property type="entry name" value="DEXHc_DDX60"/>
    <property type="match status" value="1"/>
</dbReference>
<feature type="domain" description="Helicase C-terminal" evidence="8">
    <location>
        <begin position="1244"/>
        <end position="1392"/>
    </location>
</feature>
<sequence>MFNNREFYSKAYTTVTMGLRQHTVFLKKMTQFILQEMPKARYSSLLNDFVESNYFVIDGDSLLVTCLGDKSFKRGQDLHFFYLVECYLVDLMRNGAQFGIIFFEDAECAYFPFPELLPLRTALILHLQHNTNIDVQTEISGCLSLEWELFLEERHPYFLIVSDEGLNDLQTHLFNFLIIHSWGMGVHVVLSSGQESDSLKLYAYIMQSTKRNQKFSKENQMMSQSAYKSLIQHLEEDKILALTSHFGHLRWEDMVEEQAHETIFLLRQLWPQGSDIRSVLCVTLCSLSLGRYHCFLENKKKRASDQETSVRQVDTDCSALQEVEDLCRLHCLSIAFLLRLPLSQRAQTRVITSHWIQNIQTFLKMKKWCEYFILRNISKFGSWNLNLKHLSDLNDEHLLKNIAFFYETENVQEIYLNLGDFIKRDYEHLWNSVSHLVKEFNVGKPFPLRTTAGYFLGKTSSPIQEISSENMSNLGFIPMTSAIIDMFLGDTLKDLPFLKSDDPVVTSLDKPKKSVVRFRLRTHTTLSDDYDMTKCHFDEKSTDSHYVNHQQKKMAYQRFYGKSLESVSAKVIVTQTSHPEEESSRKKTSHDTKPKKLTKKQTRRLMCQEQKEEELRNDLVSSIHKEMRENLNSGIKKLEDCLKSCSRIPEKLELEMVGLTVCFETWKEHCRGEGKISKDLSIAVHMMERIYSLLQRYEGFLLKQDYEFIAKCLKYLGFNDMANSLDPTLQMTDKKKKKKDKYSIDIGPARFQLQYTGHCLMRDEREDLDPRVQEFIPDAWQRELLDVVDNNESAVVVAPTSSGKTYASYYCMEKVLKESDDGVVVYVAPTKALVGQVAATVQNRFTKTLPNDTALCGVYTPDYRCDALNCQVLVTVPACFEILLLAPHRQYWVERIRYVIFDEVHCLGGEIGGKYWERILVMIQCPFLVLSATISNPAHLTEWLKSVKQYWKQADKIMEEEFISKKKSGQRSNSLKDNLCINQSYEVRLVIYGERYNDLEKHVCSVKHDDVSFDHYHPCAAVTTDYIEKYGFPCDLTLSPRESIQLYDVMVQVWNTWPRAQELDPEKFSLFKNKAFIKKLDARKYEEILKAELTSWVKNGNIRKAERVLENLSPESVSDSKDMVKMFPLLVEKLRKLNKLPAIVFGFRNGDLEAIAGSLCTFLEEKPESKSPLRTDECHSYDADIAKCLKKEKEINAKQNKIKANDQQKARKLERKLTYTAEHIHFLKNLKKIQEVPQDCTYGDVNALDTKSLKAVFEQVESTRNGKKLKTLAQRGIGFHHNSMYFKEKEFVEILFAKGFIKVVTATGTLALGIHMPCKSVVFVQDSVYLDGLNYRQMSGRAGRRGQDLLGDVYFFGIPLPKIERLMTSNVPELRGQFPLSTTLVLRLMLLASKTDNANAKVLSVLKHSLLSYKQPKVTKMLKLYFLFSLQFLVKEGYLNQKGKPMRFARLVARLCGHEPSNFIFVSFLERGLFHKLCQPTRRGFPQNVVETLMLVLANLFGRKYIPVKSQDANFRFTQSEVILDELPEDFKAALQEYNLKVAKDFASFLLISSKLVNVRNECRLPLSRIKFTGEEYEDSQLVSNLMNCKEGRVAISPFACLSGNTDGNLLQPEIVNHVVLRTVGSSVMQAPVLWSQKIDNQGRRMPLSAYALDFYKHGSLTELTRDTGMSPGELLRLLKDFAFYIKTISYSLSELCENKDDNVVLAFRQLSQIFYEKLQKVQN</sequence>
<dbReference type="Proteomes" id="UP000248480">
    <property type="component" value="Unplaced"/>
</dbReference>
<evidence type="ECO:0000259" key="7">
    <source>
        <dbReference type="PROSITE" id="PS51192"/>
    </source>
</evidence>
<dbReference type="Pfam" id="PF23002">
    <property type="entry name" value="PIN-like_DDX60"/>
    <property type="match status" value="1"/>
</dbReference>
<dbReference type="GO" id="GO:0005737">
    <property type="term" value="C:cytoplasm"/>
    <property type="evidence" value="ECO:0007669"/>
    <property type="project" value="TreeGrafter"/>
</dbReference>
<dbReference type="InterPro" id="IPR014001">
    <property type="entry name" value="Helicase_ATP-bd"/>
</dbReference>
<dbReference type="PANTHER" id="PTHR44533:SF1">
    <property type="entry name" value="ATP-DEPENDENT RNA HELICASE DDX60-LIKE-RELATED"/>
    <property type="match status" value="1"/>
</dbReference>
<dbReference type="GO" id="GO:0016787">
    <property type="term" value="F:hydrolase activity"/>
    <property type="evidence" value="ECO:0007669"/>
    <property type="project" value="UniProtKB-KW"/>
</dbReference>
<dbReference type="InterPro" id="IPR052431">
    <property type="entry name" value="SKI2_subfamily_helicases"/>
</dbReference>
<dbReference type="RefSeq" id="XP_023598626.1">
    <property type="nucleotide sequence ID" value="XM_023742858.1"/>
</dbReference>
<dbReference type="PROSITE" id="PS51192">
    <property type="entry name" value="HELICASE_ATP_BIND_1"/>
    <property type="match status" value="1"/>
</dbReference>
<dbReference type="Pfam" id="PF26076">
    <property type="entry name" value="WHD_DDX60"/>
    <property type="match status" value="1"/>
</dbReference>
<dbReference type="RefSeq" id="XP_023598623.1">
    <property type="nucleotide sequence ID" value="XM_023742855.1"/>
</dbReference>
<name>A0A2Y9RVI9_TRIMA</name>
<dbReference type="GO" id="GO:0003727">
    <property type="term" value="F:single-stranded RNA binding"/>
    <property type="evidence" value="ECO:0007669"/>
    <property type="project" value="TreeGrafter"/>
</dbReference>
<evidence type="ECO:0000259" key="8">
    <source>
        <dbReference type="PROSITE" id="PS51194"/>
    </source>
</evidence>
<dbReference type="InterPro" id="IPR011545">
    <property type="entry name" value="DEAD/DEAH_box_helicase_dom"/>
</dbReference>
<dbReference type="FunFam" id="3.40.50.300:FF:001039">
    <property type="entry name" value="ATP-dependent RNA helicase DDX60"/>
    <property type="match status" value="1"/>
</dbReference>
<dbReference type="Pfam" id="PF26167">
    <property type="entry name" value="TPR_DDX60"/>
    <property type="match status" value="1"/>
</dbReference>
<reference evidence="10 11" key="1">
    <citation type="submission" date="2025-04" db="UniProtKB">
        <authorList>
            <consortium name="RefSeq"/>
        </authorList>
    </citation>
    <scope>IDENTIFICATION</scope>
</reference>
<dbReference type="InterPro" id="IPR059032">
    <property type="entry name" value="WHD_DDX60"/>
</dbReference>
<keyword evidence="9" id="KW-1185">Reference proteome</keyword>
<dbReference type="SMART" id="SM00487">
    <property type="entry name" value="DEXDc"/>
    <property type="match status" value="1"/>
</dbReference>
<dbReference type="Pfam" id="PF00270">
    <property type="entry name" value="DEAD"/>
    <property type="match status" value="1"/>
</dbReference>
<protein>
    <submittedName>
        <fullName evidence="10 11">Probable ATP-dependent RNA helicase DDX60-like isoform X1</fullName>
    </submittedName>
</protein>
<evidence type="ECO:0000256" key="5">
    <source>
        <dbReference type="ARBA" id="ARBA00022840"/>
    </source>
</evidence>
<dbReference type="PANTHER" id="PTHR44533">
    <property type="entry name" value="DEAD/H RNA HELICASE, PUTATIVE-RELATED"/>
    <property type="match status" value="1"/>
</dbReference>
<keyword evidence="3" id="KW-0378">Hydrolase</keyword>
<dbReference type="GO" id="GO:0004386">
    <property type="term" value="F:helicase activity"/>
    <property type="evidence" value="ECO:0007669"/>
    <property type="project" value="UniProtKB-KW"/>
</dbReference>
<dbReference type="InterPro" id="IPR055124">
    <property type="entry name" value="PIN-like_DDX60"/>
</dbReference>
<feature type="compositionally biased region" description="Basic and acidic residues" evidence="6">
    <location>
        <begin position="578"/>
        <end position="594"/>
    </location>
</feature>
<organism evidence="9 11">
    <name type="scientific">Trichechus manatus latirostris</name>
    <name type="common">Florida manatee</name>
    <dbReference type="NCBI Taxonomy" id="127582"/>
    <lineage>
        <taxon>Eukaryota</taxon>
        <taxon>Metazoa</taxon>
        <taxon>Chordata</taxon>
        <taxon>Craniata</taxon>
        <taxon>Vertebrata</taxon>
        <taxon>Euteleostomi</taxon>
        <taxon>Mammalia</taxon>
        <taxon>Eutheria</taxon>
        <taxon>Afrotheria</taxon>
        <taxon>Sirenia</taxon>
        <taxon>Trichechidae</taxon>
        <taxon>Trichechus</taxon>
    </lineage>
</organism>
<keyword evidence="4" id="KW-0347">Helicase</keyword>
<evidence type="ECO:0000313" key="14">
    <source>
        <dbReference type="RefSeq" id="XP_023598626.1"/>
    </source>
</evidence>
<evidence type="ECO:0000313" key="13">
    <source>
        <dbReference type="RefSeq" id="XP_023598625.1"/>
    </source>
</evidence>
<gene>
    <name evidence="10 11 12 13 14" type="primary">DDX60L</name>
</gene>
<dbReference type="CTD" id="91351"/>